<dbReference type="GO" id="GO:0000160">
    <property type="term" value="P:phosphorelay signal transduction system"/>
    <property type="evidence" value="ECO:0007669"/>
    <property type="project" value="InterPro"/>
</dbReference>
<dbReference type="PANTHER" id="PTHR44591">
    <property type="entry name" value="STRESS RESPONSE REGULATOR PROTEIN 1"/>
    <property type="match status" value="1"/>
</dbReference>
<dbReference type="SMART" id="SM00448">
    <property type="entry name" value="REC"/>
    <property type="match status" value="1"/>
</dbReference>
<dbReference type="Pfam" id="PF00072">
    <property type="entry name" value="Response_reg"/>
    <property type="match status" value="1"/>
</dbReference>
<evidence type="ECO:0000313" key="5">
    <source>
        <dbReference type="EMBL" id="OGC41021.1"/>
    </source>
</evidence>
<dbReference type="Gene3D" id="3.40.50.2300">
    <property type="match status" value="1"/>
</dbReference>
<accession>A0A1F4U7Z7</accession>
<organism evidence="5 6">
    <name type="scientific">candidate division WOR-1 bacterium RIFOXYC2_FULL_46_14</name>
    <dbReference type="NCBI Taxonomy" id="1802587"/>
    <lineage>
        <taxon>Bacteria</taxon>
        <taxon>Bacillati</taxon>
        <taxon>Saganbacteria</taxon>
    </lineage>
</organism>
<feature type="domain" description="Response regulatory" evidence="4">
    <location>
        <begin position="4"/>
        <end position="129"/>
    </location>
</feature>
<evidence type="ECO:0000259" key="4">
    <source>
        <dbReference type="PROSITE" id="PS50110"/>
    </source>
</evidence>
<feature type="compositionally biased region" description="Basic and acidic residues" evidence="3">
    <location>
        <begin position="162"/>
        <end position="185"/>
    </location>
</feature>
<dbReference type="InterPro" id="IPR001789">
    <property type="entry name" value="Sig_transdc_resp-reg_receiver"/>
</dbReference>
<gene>
    <name evidence="5" type="ORF">A2438_01900</name>
</gene>
<evidence type="ECO:0000256" key="2">
    <source>
        <dbReference type="PROSITE-ProRule" id="PRU00169"/>
    </source>
</evidence>
<dbReference type="InterPro" id="IPR011006">
    <property type="entry name" value="CheY-like_superfamily"/>
</dbReference>
<keyword evidence="1 2" id="KW-0597">Phosphoprotein</keyword>
<dbReference type="InterPro" id="IPR050595">
    <property type="entry name" value="Bact_response_regulator"/>
</dbReference>
<evidence type="ECO:0000313" key="6">
    <source>
        <dbReference type="Proteomes" id="UP000179242"/>
    </source>
</evidence>
<feature type="region of interest" description="Disordered" evidence="3">
    <location>
        <begin position="162"/>
        <end position="199"/>
    </location>
</feature>
<dbReference type="EMBL" id="MEUJ01000002">
    <property type="protein sequence ID" value="OGC41021.1"/>
    <property type="molecule type" value="Genomic_DNA"/>
</dbReference>
<dbReference type="Proteomes" id="UP000179242">
    <property type="component" value="Unassembled WGS sequence"/>
</dbReference>
<sequence length="199" mass="23508">MKPLIMVVDDEKDIADSITELLKDTGKYDVITCYSAPEALKMLKSNKRVMGLIPNRVRCIILDIKMPEMDGLEFLEKIRKEYMERIGVIILSAWEDEEKWEKARQGMVVGYITKPFNPSTLLNHLEDFFAGNEEHMMDMTNLRTNAKEFALRVKREFDPEKIRERVRKKMDEEEKEREREEEERKQKKKSAKQPPPTKA</sequence>
<proteinExistence type="predicted"/>
<evidence type="ECO:0000256" key="1">
    <source>
        <dbReference type="ARBA" id="ARBA00022553"/>
    </source>
</evidence>
<protein>
    <recommendedName>
        <fullName evidence="4">Response regulatory domain-containing protein</fullName>
    </recommendedName>
</protein>
<dbReference type="AlphaFoldDB" id="A0A1F4U7Z7"/>
<reference evidence="5 6" key="1">
    <citation type="journal article" date="2016" name="Nat. Commun.">
        <title>Thousands of microbial genomes shed light on interconnected biogeochemical processes in an aquifer system.</title>
        <authorList>
            <person name="Anantharaman K."/>
            <person name="Brown C.T."/>
            <person name="Hug L.A."/>
            <person name="Sharon I."/>
            <person name="Castelle C.J."/>
            <person name="Probst A.J."/>
            <person name="Thomas B.C."/>
            <person name="Singh A."/>
            <person name="Wilkins M.J."/>
            <person name="Karaoz U."/>
            <person name="Brodie E.L."/>
            <person name="Williams K.H."/>
            <person name="Hubbard S.S."/>
            <person name="Banfield J.F."/>
        </authorList>
    </citation>
    <scope>NUCLEOTIDE SEQUENCE [LARGE SCALE GENOMIC DNA]</scope>
</reference>
<dbReference type="PANTHER" id="PTHR44591:SF3">
    <property type="entry name" value="RESPONSE REGULATORY DOMAIN-CONTAINING PROTEIN"/>
    <property type="match status" value="1"/>
</dbReference>
<evidence type="ECO:0000256" key="3">
    <source>
        <dbReference type="SAM" id="MobiDB-lite"/>
    </source>
</evidence>
<dbReference type="SUPFAM" id="SSF52172">
    <property type="entry name" value="CheY-like"/>
    <property type="match status" value="1"/>
</dbReference>
<dbReference type="PROSITE" id="PS50110">
    <property type="entry name" value="RESPONSE_REGULATORY"/>
    <property type="match status" value="1"/>
</dbReference>
<feature type="modified residue" description="4-aspartylphosphate" evidence="2">
    <location>
        <position position="63"/>
    </location>
</feature>
<comment type="caution">
    <text evidence="5">The sequence shown here is derived from an EMBL/GenBank/DDBJ whole genome shotgun (WGS) entry which is preliminary data.</text>
</comment>
<name>A0A1F4U7Z7_UNCSA</name>